<reference evidence="2" key="2">
    <citation type="submission" date="2020-10" db="UniProtKB">
        <authorList>
            <consortium name="WormBaseParasite"/>
        </authorList>
    </citation>
    <scope>IDENTIFICATION</scope>
</reference>
<evidence type="ECO:0000313" key="1">
    <source>
        <dbReference type="Proteomes" id="UP000492821"/>
    </source>
</evidence>
<evidence type="ECO:0000313" key="2">
    <source>
        <dbReference type="WBParaSite" id="Pan_g7691.t1"/>
    </source>
</evidence>
<sequence length="376" mass="43386">MMLQKGSAIKGVCKVMFCSALIFTILLALCDATLFYGTDTILRRQIVPASSSWQYARHLANCSRLFYGLVNNCGDGGTNCPILTDRTPPISLANLDTIIPPGSTLNEKLLALYYYNIDQEYANARGVTYMNDDAAFKASDFENATNYAWQCKRIDYRWLTFHSMWFNDNAFEYSWDTDPVTGEGIGRFSRFFSNPSSEYPVTITNTDPAWQQFVDTLAMQTNRWTTGRFQRIVASMKAAYAAQSSYGNNYDAIPYRRFYMQYDFSRVLRAVQYSTDTLSYTNLPDSLLDSWNILRMDTSVPRTHIAQIKQFVDALRQYWDASRNRFTMRYYFFSQKYYELTSLNPSIEKNLGPLLITPDITVADFYYANYIYGLPN</sequence>
<dbReference type="Proteomes" id="UP000492821">
    <property type="component" value="Unassembled WGS sequence"/>
</dbReference>
<keyword evidence="1" id="KW-1185">Reference proteome</keyword>
<dbReference type="WBParaSite" id="Pan_g7691.t1">
    <property type="protein sequence ID" value="Pan_g7691.t1"/>
    <property type="gene ID" value="Pan_g7691"/>
</dbReference>
<proteinExistence type="predicted"/>
<dbReference type="AlphaFoldDB" id="A0A7E4W9B8"/>
<organism evidence="1 2">
    <name type="scientific">Panagrellus redivivus</name>
    <name type="common">Microworm</name>
    <dbReference type="NCBI Taxonomy" id="6233"/>
    <lineage>
        <taxon>Eukaryota</taxon>
        <taxon>Metazoa</taxon>
        <taxon>Ecdysozoa</taxon>
        <taxon>Nematoda</taxon>
        <taxon>Chromadorea</taxon>
        <taxon>Rhabditida</taxon>
        <taxon>Tylenchina</taxon>
        <taxon>Panagrolaimomorpha</taxon>
        <taxon>Panagrolaimoidea</taxon>
        <taxon>Panagrolaimidae</taxon>
        <taxon>Panagrellus</taxon>
    </lineage>
</organism>
<reference evidence="1" key="1">
    <citation type="journal article" date="2013" name="Genetics">
        <title>The draft genome and transcriptome of Panagrellus redivivus are shaped by the harsh demands of a free-living lifestyle.</title>
        <authorList>
            <person name="Srinivasan J."/>
            <person name="Dillman A.R."/>
            <person name="Macchietto M.G."/>
            <person name="Heikkinen L."/>
            <person name="Lakso M."/>
            <person name="Fracchia K.M."/>
            <person name="Antoshechkin I."/>
            <person name="Mortazavi A."/>
            <person name="Wong G."/>
            <person name="Sternberg P.W."/>
        </authorList>
    </citation>
    <scope>NUCLEOTIDE SEQUENCE [LARGE SCALE GENOMIC DNA]</scope>
    <source>
        <strain evidence="1">MT8872</strain>
    </source>
</reference>
<protein>
    <submittedName>
        <fullName evidence="2">SCP domain-containing protein</fullName>
    </submittedName>
</protein>
<accession>A0A7E4W9B8</accession>
<name>A0A7E4W9B8_PANRE</name>